<sequence length="689" mass="75760">MERSSLCQAVRGALLISCSLPLMQPVLAADVTIDELDATVITATKQDTPQFKTTNSVSVVKGEKIEDSHLDTLGDIAQRQPNLYFSTFTQHTPSLTIRGLGFSDDEGDSISNSVYIDGVPMNALVLGQLYDIDQVEILRGPQNTLYGQNSMGGLVALRTRDPEFTAGGKLKLEYGTHNQQRAEVTGNLPLTENTAVRVTVGGEKNDGMIANSTLGRHDTTGWDSAFGRIKLLHLDDDGGEWRVGLHHMNTHGDNDYFATRDLAKKYQSNATDAGTNNTEYTLLTGEYRKRFADDTQLVVNVGANQTEWNYWLPKSLLGGPAGYDMKTRQYTGEARLNGQNGTFDWLVGGFLSHVQRNAPYTFDLSPYFLSATKAKVEGDTVATFGELGWRFQPQWRAAVGLRVEHNRRSMDWSSTQAGLFDSDGDGVPDASFSSLESFNNRKVNETVALPRFSLEYSPNEQHFTYLVLARGYKASGFNTYSTTASAAGDAYHPEYGNYAELGYRYRAPSKTWEIGADVFYTRLRDQQVIVEDGGGQTSTSNAGKSHNKGLELTATVHPLPSVQVNAYAALLEAQFDDYTRGTVDYSGKQFPSTPKHSYGMSVDWAATDHISIGTGLTRQGPSSLYPNATVSQGAYTLWDANIDYRLNQWSVGLFGKNLGDTTYFTRAMSNGMVIAGQPRTLGVRVGMEF</sequence>
<keyword evidence="10 11" id="KW-0998">Cell outer membrane</keyword>
<dbReference type="PROSITE" id="PS52016">
    <property type="entry name" value="TONB_DEPENDENT_REC_3"/>
    <property type="match status" value="1"/>
</dbReference>
<dbReference type="EMBL" id="JAAXCY010000005">
    <property type="protein sequence ID" value="MBC2407434.1"/>
    <property type="molecule type" value="Genomic_DNA"/>
</dbReference>
<dbReference type="Pfam" id="PF07715">
    <property type="entry name" value="Plug"/>
    <property type="match status" value="1"/>
</dbReference>
<keyword evidence="5 11" id="KW-0812">Transmembrane</keyword>
<dbReference type="InterPro" id="IPR012910">
    <property type="entry name" value="Plug_dom"/>
</dbReference>
<evidence type="ECO:0000256" key="1">
    <source>
        <dbReference type="ARBA" id="ARBA00004571"/>
    </source>
</evidence>
<keyword evidence="8 12" id="KW-0798">TonB box</keyword>
<evidence type="ECO:0000256" key="3">
    <source>
        <dbReference type="ARBA" id="ARBA00022452"/>
    </source>
</evidence>
<dbReference type="InterPro" id="IPR039426">
    <property type="entry name" value="TonB-dep_rcpt-like"/>
</dbReference>
<gene>
    <name evidence="16" type="ORF">HF209_10870</name>
    <name evidence="17" type="ORF">HF257_15610</name>
</gene>
<dbReference type="Proteomes" id="UP000520513">
    <property type="component" value="Unassembled WGS sequence"/>
</dbReference>
<organism evidence="17 18">
    <name type="scientific">Pseudomonas cremoris</name>
    <dbReference type="NCBI Taxonomy" id="2724178"/>
    <lineage>
        <taxon>Bacteria</taxon>
        <taxon>Pseudomonadati</taxon>
        <taxon>Pseudomonadota</taxon>
        <taxon>Gammaproteobacteria</taxon>
        <taxon>Pseudomonadales</taxon>
        <taxon>Pseudomonadaceae</taxon>
        <taxon>Pseudomonas</taxon>
    </lineage>
</organism>
<comment type="caution">
    <text evidence="17">The sequence shown here is derived from an EMBL/GenBank/DDBJ whole genome shotgun (WGS) entry which is preliminary data.</text>
</comment>
<dbReference type="EMBL" id="JAAXCZ010000004">
    <property type="protein sequence ID" value="MBC2381445.1"/>
    <property type="molecule type" value="Genomic_DNA"/>
</dbReference>
<evidence type="ECO:0000256" key="5">
    <source>
        <dbReference type="ARBA" id="ARBA00022692"/>
    </source>
</evidence>
<dbReference type="Pfam" id="PF00593">
    <property type="entry name" value="TonB_dep_Rec_b-barrel"/>
    <property type="match status" value="1"/>
</dbReference>
<keyword evidence="6" id="KW-0408">Iron</keyword>
<evidence type="ECO:0000256" key="9">
    <source>
        <dbReference type="ARBA" id="ARBA00023136"/>
    </source>
</evidence>
<evidence type="ECO:0000256" key="12">
    <source>
        <dbReference type="RuleBase" id="RU003357"/>
    </source>
</evidence>
<dbReference type="GO" id="GO:0009279">
    <property type="term" value="C:cell outer membrane"/>
    <property type="evidence" value="ECO:0007669"/>
    <property type="project" value="UniProtKB-SubCell"/>
</dbReference>
<dbReference type="InterPro" id="IPR000531">
    <property type="entry name" value="Beta-barrel_TonB"/>
</dbReference>
<feature type="domain" description="TonB-dependent receptor plug" evidence="15">
    <location>
        <begin position="50"/>
        <end position="153"/>
    </location>
</feature>
<keyword evidence="3 11" id="KW-1134">Transmembrane beta strand</keyword>
<dbReference type="InterPro" id="IPR036942">
    <property type="entry name" value="Beta-barrel_TonB_sf"/>
</dbReference>
<dbReference type="SUPFAM" id="SSF56935">
    <property type="entry name" value="Porins"/>
    <property type="match status" value="1"/>
</dbReference>
<evidence type="ECO:0000313" key="17">
    <source>
        <dbReference type="EMBL" id="MBC2407434.1"/>
    </source>
</evidence>
<keyword evidence="13" id="KW-0732">Signal</keyword>
<evidence type="ECO:0000256" key="11">
    <source>
        <dbReference type="PROSITE-ProRule" id="PRU01360"/>
    </source>
</evidence>
<dbReference type="GO" id="GO:0006826">
    <property type="term" value="P:iron ion transport"/>
    <property type="evidence" value="ECO:0007669"/>
    <property type="project" value="UniProtKB-KW"/>
</dbReference>
<evidence type="ECO:0000256" key="10">
    <source>
        <dbReference type="ARBA" id="ARBA00023237"/>
    </source>
</evidence>
<dbReference type="RefSeq" id="WP_185707025.1">
    <property type="nucleotide sequence ID" value="NZ_JAAXCY010000005.1"/>
</dbReference>
<feature type="domain" description="TonB-dependent receptor-like beta-barrel" evidence="14">
    <location>
        <begin position="240"/>
        <end position="658"/>
    </location>
</feature>
<comment type="subcellular location">
    <subcellularLocation>
        <location evidence="1 11">Cell outer membrane</location>
        <topology evidence="1 11">Multi-pass membrane protein</topology>
    </subcellularLocation>
</comment>
<feature type="signal peptide" evidence="13">
    <location>
        <begin position="1"/>
        <end position="28"/>
    </location>
</feature>
<evidence type="ECO:0000256" key="13">
    <source>
        <dbReference type="SAM" id="SignalP"/>
    </source>
</evidence>
<evidence type="ECO:0000256" key="8">
    <source>
        <dbReference type="ARBA" id="ARBA00023077"/>
    </source>
</evidence>
<dbReference type="Gene3D" id="2.40.170.20">
    <property type="entry name" value="TonB-dependent receptor, beta-barrel domain"/>
    <property type="match status" value="1"/>
</dbReference>
<keyword evidence="9 11" id="KW-0472">Membrane</keyword>
<dbReference type="Proteomes" id="UP000534677">
    <property type="component" value="Unassembled WGS sequence"/>
</dbReference>
<evidence type="ECO:0000313" key="16">
    <source>
        <dbReference type="EMBL" id="MBC2381445.1"/>
    </source>
</evidence>
<evidence type="ECO:0000259" key="14">
    <source>
        <dbReference type="Pfam" id="PF00593"/>
    </source>
</evidence>
<evidence type="ECO:0000256" key="7">
    <source>
        <dbReference type="ARBA" id="ARBA00023065"/>
    </source>
</evidence>
<keyword evidence="7" id="KW-0406">Ion transport</keyword>
<evidence type="ECO:0000313" key="19">
    <source>
        <dbReference type="Proteomes" id="UP000534677"/>
    </source>
</evidence>
<name>A0A7X1AMS0_9PSED</name>
<dbReference type="PANTHER" id="PTHR32552:SF81">
    <property type="entry name" value="TONB-DEPENDENT OUTER MEMBRANE RECEPTOR"/>
    <property type="match status" value="1"/>
</dbReference>
<evidence type="ECO:0000259" key="15">
    <source>
        <dbReference type="Pfam" id="PF07715"/>
    </source>
</evidence>
<keyword evidence="4" id="KW-0410">Iron transport</keyword>
<keyword evidence="17" id="KW-0675">Receptor</keyword>
<comment type="similarity">
    <text evidence="11 12">Belongs to the TonB-dependent receptor family.</text>
</comment>
<evidence type="ECO:0000256" key="4">
    <source>
        <dbReference type="ARBA" id="ARBA00022496"/>
    </source>
</evidence>
<feature type="chain" id="PRO_5030808989" evidence="13">
    <location>
        <begin position="29"/>
        <end position="689"/>
    </location>
</feature>
<keyword evidence="2 11" id="KW-0813">Transport</keyword>
<dbReference type="AlphaFoldDB" id="A0A7X1AMS0"/>
<keyword evidence="19" id="KW-1185">Reference proteome</keyword>
<protein>
    <submittedName>
        <fullName evidence="17">TonB-dependent receptor</fullName>
    </submittedName>
</protein>
<evidence type="ECO:0000256" key="6">
    <source>
        <dbReference type="ARBA" id="ARBA00023004"/>
    </source>
</evidence>
<proteinExistence type="inferred from homology"/>
<dbReference type="PANTHER" id="PTHR32552">
    <property type="entry name" value="FERRICHROME IRON RECEPTOR-RELATED"/>
    <property type="match status" value="1"/>
</dbReference>
<reference evidence="18 19" key="1">
    <citation type="submission" date="2020-04" db="EMBL/GenBank/DDBJ databases">
        <title>Pseudomonas crami sp. nov., a novel proteolytic bacterial species isolated from cream.</title>
        <authorList>
            <person name="Hofmann K."/>
            <person name="Woller A."/>
            <person name="Huptas C."/>
            <person name="Wenning M."/>
            <person name="Scherer S."/>
            <person name="Doll E.V."/>
        </authorList>
    </citation>
    <scope>NUCLEOTIDE SEQUENCE [LARGE SCALE GENOMIC DNA]</scope>
    <source>
        <strain evidence="16 19">WS 5096</strain>
        <strain evidence="17 18">WS 5106</strain>
    </source>
</reference>
<accession>A0A7X1AMS0</accession>
<evidence type="ECO:0000313" key="18">
    <source>
        <dbReference type="Proteomes" id="UP000520513"/>
    </source>
</evidence>
<evidence type="ECO:0000256" key="2">
    <source>
        <dbReference type="ARBA" id="ARBA00022448"/>
    </source>
</evidence>